<evidence type="ECO:0000256" key="2">
    <source>
        <dbReference type="ARBA" id="ARBA00022475"/>
    </source>
</evidence>
<feature type="transmembrane region" description="Helical" evidence="7">
    <location>
        <begin position="280"/>
        <end position="304"/>
    </location>
</feature>
<evidence type="ECO:0000313" key="8">
    <source>
        <dbReference type="EMBL" id="WRL62990.1"/>
    </source>
</evidence>
<sequence>MNDDTFVPRGSARRDNAVLGIVVAIPEPWAQLLVDWRSKVGDPQANQVPPHVTLLPPTEVAVADRTLISAHLAEVARCHQPFDMHLSGTGTFTPVSDVVFVAVARGIGNCELLSNDVRRGPLARSLAFPYHPHVTVAHDVPADMLELAYTGLADLSAEFRVTAFTEFEQTSTGAWAVAREYPSPVEGPRPPRASHARREPRDGAGWGRSAVRAGRPQTRAVSSAAPPEQSGVREPWWTRLYSRVEDAVDAQRRRYRWFDHLARAGGRYQRTQGDLMAAGVTYFVFLGLFPMLLLVASIIGLVIAGDALLQAELFAVIRDTFPGSIGRELVDQLRSAIDAAGFISLIALAGFIYAGLRAMDKLRIGMERIWKGHVDPPDALRDNLQDVVALVALGAVGLASLGVTGGVTQATSWVLDLLGVADDPGFGVLTWALGIGLAVAADVLVFLWLLRVVPSVNHPLRLLLPGALFGAAGVEALKVIGGYYLSLISGSVTASAFGGAVGLLVWINLVARFAFFTAAWTSTLRRIEAVSPPREERPVVS</sequence>
<proteinExistence type="predicted"/>
<dbReference type="Pfam" id="PF13563">
    <property type="entry name" value="2_5_RNA_ligase2"/>
    <property type="match status" value="1"/>
</dbReference>
<dbReference type="EMBL" id="CP141261">
    <property type="protein sequence ID" value="WRL62990.1"/>
    <property type="molecule type" value="Genomic_DNA"/>
</dbReference>
<dbReference type="PANTHER" id="PTHR30213">
    <property type="entry name" value="INNER MEMBRANE PROTEIN YHJD"/>
    <property type="match status" value="1"/>
</dbReference>
<feature type="region of interest" description="Disordered" evidence="6">
    <location>
        <begin position="181"/>
        <end position="230"/>
    </location>
</feature>
<reference evidence="8 9" key="1">
    <citation type="submission" date="2023-12" db="EMBL/GenBank/DDBJ databases">
        <title>Blastococcus brunescens sp. nov., an actonobacterium isolated from sandstone collected in sahara desert.</title>
        <authorList>
            <person name="Gtari M."/>
            <person name="Ghodhbane F."/>
        </authorList>
    </citation>
    <scope>NUCLEOTIDE SEQUENCE [LARGE SCALE GENOMIC DNA]</scope>
    <source>
        <strain evidence="8 9">BMG 8361</strain>
    </source>
</reference>
<keyword evidence="9" id="KW-1185">Reference proteome</keyword>
<gene>
    <name evidence="8" type="ORF">U6N30_24550</name>
</gene>
<keyword evidence="3 7" id="KW-0812">Transmembrane</keyword>
<keyword evidence="5 7" id="KW-0472">Membrane</keyword>
<dbReference type="PANTHER" id="PTHR30213:SF1">
    <property type="entry name" value="INNER MEMBRANE PROTEIN YHJD"/>
    <property type="match status" value="1"/>
</dbReference>
<evidence type="ECO:0000256" key="1">
    <source>
        <dbReference type="ARBA" id="ARBA00004651"/>
    </source>
</evidence>
<feature type="transmembrane region" description="Helical" evidence="7">
    <location>
        <begin position="428"/>
        <end position="450"/>
    </location>
</feature>
<dbReference type="RefSeq" id="WP_324274339.1">
    <property type="nucleotide sequence ID" value="NZ_CP141261.1"/>
</dbReference>
<protein>
    <submittedName>
        <fullName evidence="8">YhjD/YihY/BrkB family envelope integrity protein</fullName>
    </submittedName>
</protein>
<name>A0ABZ1AWV5_9ACTN</name>
<evidence type="ECO:0000256" key="3">
    <source>
        <dbReference type="ARBA" id="ARBA00022692"/>
    </source>
</evidence>
<keyword evidence="2" id="KW-1003">Cell membrane</keyword>
<feature type="transmembrane region" description="Helical" evidence="7">
    <location>
        <begin position="497"/>
        <end position="520"/>
    </location>
</feature>
<evidence type="ECO:0000256" key="6">
    <source>
        <dbReference type="SAM" id="MobiDB-lite"/>
    </source>
</evidence>
<feature type="transmembrane region" description="Helical" evidence="7">
    <location>
        <begin position="387"/>
        <end position="408"/>
    </location>
</feature>
<dbReference type="SUPFAM" id="SSF55144">
    <property type="entry name" value="LigT-like"/>
    <property type="match status" value="1"/>
</dbReference>
<dbReference type="Gene3D" id="3.90.1140.10">
    <property type="entry name" value="Cyclic phosphodiesterase"/>
    <property type="match status" value="1"/>
</dbReference>
<organism evidence="8 9">
    <name type="scientific">Blastococcus brunescens</name>
    <dbReference type="NCBI Taxonomy" id="1564165"/>
    <lineage>
        <taxon>Bacteria</taxon>
        <taxon>Bacillati</taxon>
        <taxon>Actinomycetota</taxon>
        <taxon>Actinomycetes</taxon>
        <taxon>Geodermatophilales</taxon>
        <taxon>Geodermatophilaceae</taxon>
        <taxon>Blastococcus</taxon>
    </lineage>
</organism>
<dbReference type="Pfam" id="PF03631">
    <property type="entry name" value="Virul_fac_BrkB"/>
    <property type="match status" value="1"/>
</dbReference>
<keyword evidence="4 7" id="KW-1133">Transmembrane helix</keyword>
<feature type="transmembrane region" description="Helical" evidence="7">
    <location>
        <begin position="336"/>
        <end position="356"/>
    </location>
</feature>
<evidence type="ECO:0000256" key="7">
    <source>
        <dbReference type="SAM" id="Phobius"/>
    </source>
</evidence>
<dbReference type="InterPro" id="IPR009097">
    <property type="entry name" value="Cyclic_Pdiesterase"/>
</dbReference>
<feature type="transmembrane region" description="Helical" evidence="7">
    <location>
        <begin position="462"/>
        <end position="485"/>
    </location>
</feature>
<accession>A0ABZ1AWV5</accession>
<dbReference type="Proteomes" id="UP001324287">
    <property type="component" value="Chromosome"/>
</dbReference>
<evidence type="ECO:0000256" key="5">
    <source>
        <dbReference type="ARBA" id="ARBA00023136"/>
    </source>
</evidence>
<comment type="subcellular location">
    <subcellularLocation>
        <location evidence="1">Cell membrane</location>
        <topology evidence="1">Multi-pass membrane protein</topology>
    </subcellularLocation>
</comment>
<dbReference type="InterPro" id="IPR017039">
    <property type="entry name" value="Virul_fac_BrkB"/>
</dbReference>
<evidence type="ECO:0000256" key="4">
    <source>
        <dbReference type="ARBA" id="ARBA00022989"/>
    </source>
</evidence>
<evidence type="ECO:0000313" key="9">
    <source>
        <dbReference type="Proteomes" id="UP001324287"/>
    </source>
</evidence>